<dbReference type="EMBL" id="CAJVQC010018937">
    <property type="protein sequence ID" value="CAG8697293.1"/>
    <property type="molecule type" value="Genomic_DNA"/>
</dbReference>
<feature type="non-terminal residue" evidence="1">
    <location>
        <position position="1"/>
    </location>
</feature>
<evidence type="ECO:0000313" key="1">
    <source>
        <dbReference type="EMBL" id="CAG8697293.1"/>
    </source>
</evidence>
<organism evidence="1 2">
    <name type="scientific">Racocetra persica</name>
    <dbReference type="NCBI Taxonomy" id="160502"/>
    <lineage>
        <taxon>Eukaryota</taxon>
        <taxon>Fungi</taxon>
        <taxon>Fungi incertae sedis</taxon>
        <taxon>Mucoromycota</taxon>
        <taxon>Glomeromycotina</taxon>
        <taxon>Glomeromycetes</taxon>
        <taxon>Diversisporales</taxon>
        <taxon>Gigasporaceae</taxon>
        <taxon>Racocetra</taxon>
    </lineage>
</organism>
<name>A0ACA9P920_9GLOM</name>
<sequence>ENFEVLHQYERDPELNNNYTLGKNPELSHYRQNNEDNILDILKFRGPKLLLYHQQNNRDSTSVSIFWWNNRDTSAWNPYTINMKIASTCQQNNKNDISDESMEPLYYQHENSTNMSDRGPEFSYHQQNSRNSTSDKSLTPSCYQQPNNDDNIFDASFELLYHPPDYNNIISGKDSGPLQQQLVNVNGGSILNKF</sequence>
<reference evidence="1" key="1">
    <citation type="submission" date="2021-06" db="EMBL/GenBank/DDBJ databases">
        <authorList>
            <person name="Kallberg Y."/>
            <person name="Tangrot J."/>
            <person name="Rosling A."/>
        </authorList>
    </citation>
    <scope>NUCLEOTIDE SEQUENCE</scope>
    <source>
        <strain evidence="1">MA461A</strain>
    </source>
</reference>
<keyword evidence="2" id="KW-1185">Reference proteome</keyword>
<comment type="caution">
    <text evidence="1">The sequence shown here is derived from an EMBL/GenBank/DDBJ whole genome shotgun (WGS) entry which is preliminary data.</text>
</comment>
<dbReference type="Proteomes" id="UP000789920">
    <property type="component" value="Unassembled WGS sequence"/>
</dbReference>
<protein>
    <submittedName>
        <fullName evidence="1">6909_t:CDS:1</fullName>
    </submittedName>
</protein>
<gene>
    <name evidence="1" type="ORF">RPERSI_LOCUS9848</name>
</gene>
<proteinExistence type="predicted"/>
<accession>A0ACA9P920</accession>
<feature type="non-terminal residue" evidence="1">
    <location>
        <position position="194"/>
    </location>
</feature>
<evidence type="ECO:0000313" key="2">
    <source>
        <dbReference type="Proteomes" id="UP000789920"/>
    </source>
</evidence>